<proteinExistence type="predicted"/>
<name>A4QMI0_PINKO</name>
<sequence length="63" mass="7272">MFNLLLPNIPILTWIKWNIDQVTQTAMGRKNKSSVIQKLKLIGPYPTSIETLFMSPFPLRITI</sequence>
<keyword evidence="1" id="KW-0934">Plastid</keyword>
<geneLocation type="chloroplast" evidence="1"/>
<keyword evidence="1" id="KW-0150">Chloroplast</keyword>
<dbReference type="AlphaFoldDB" id="A4QMI0"/>
<accession>A4QMI0</accession>
<organism evidence="1">
    <name type="scientific">Pinus koraiensis</name>
    <name type="common">Korean pine</name>
    <dbReference type="NCBI Taxonomy" id="88728"/>
    <lineage>
        <taxon>Eukaryota</taxon>
        <taxon>Viridiplantae</taxon>
        <taxon>Streptophyta</taxon>
        <taxon>Embryophyta</taxon>
        <taxon>Tracheophyta</taxon>
        <taxon>Spermatophyta</taxon>
        <taxon>Pinopsida</taxon>
        <taxon>Pinidae</taxon>
        <taxon>Conifers I</taxon>
        <taxon>Pinales</taxon>
        <taxon>Pinaceae</taxon>
        <taxon>Pinus</taxon>
        <taxon>Pinus subgen. Strobus</taxon>
    </lineage>
</organism>
<evidence type="ECO:0000313" key="1">
    <source>
        <dbReference type="EMBL" id="ABP35325.1"/>
    </source>
</evidence>
<dbReference type="EMBL" id="AY228468">
    <property type="protein sequence ID" value="ABP35325.1"/>
    <property type="molecule type" value="Genomic_DNA"/>
</dbReference>
<reference evidence="1" key="1">
    <citation type="submission" date="2007-04" db="EMBL/GenBank/DDBJ databases">
        <authorList>
            <person name="Noh E.W."/>
            <person name="Lee J.S."/>
            <person name="Choi Y.I."/>
            <person name="Han M.S."/>
            <person name="Yi Y.S."/>
            <person name="Han S.U."/>
        </authorList>
    </citation>
    <scope>NUCLEOTIDE SEQUENCE</scope>
</reference>
<protein>
    <submittedName>
        <fullName evidence="1">ORF63a</fullName>
    </submittedName>
</protein>